<feature type="compositionally biased region" description="Low complexity" evidence="1">
    <location>
        <begin position="689"/>
        <end position="701"/>
    </location>
</feature>
<evidence type="ECO:0000313" key="2">
    <source>
        <dbReference type="EMBL" id="KAK8867792.1"/>
    </source>
</evidence>
<keyword evidence="3" id="KW-1185">Reference proteome</keyword>
<evidence type="ECO:0000313" key="3">
    <source>
        <dbReference type="Proteomes" id="UP001390339"/>
    </source>
</evidence>
<proteinExistence type="predicted"/>
<feature type="region of interest" description="Disordered" evidence="1">
    <location>
        <begin position="1"/>
        <end position="24"/>
    </location>
</feature>
<feature type="region of interest" description="Disordered" evidence="1">
    <location>
        <begin position="654"/>
        <end position="730"/>
    </location>
</feature>
<accession>A0ABR2IT41</accession>
<feature type="compositionally biased region" description="Polar residues" evidence="1">
    <location>
        <begin position="10"/>
        <end position="19"/>
    </location>
</feature>
<comment type="caution">
    <text evidence="2">The sequence shown here is derived from an EMBL/GenBank/DDBJ whole genome shotgun (WGS) entry which is preliminary data.</text>
</comment>
<evidence type="ECO:0000256" key="1">
    <source>
        <dbReference type="SAM" id="MobiDB-lite"/>
    </source>
</evidence>
<dbReference type="Proteomes" id="UP001390339">
    <property type="component" value="Unassembled WGS sequence"/>
</dbReference>
<protein>
    <submittedName>
        <fullName evidence="2">Uncharacterized protein</fullName>
    </submittedName>
</protein>
<name>A0ABR2IT41_9PEZI</name>
<gene>
    <name evidence="2" type="ORF">PGQ11_006370</name>
</gene>
<sequence length="767" mass="85205">MATPLDPSSPLVQPSSPDQANDDVLPGTALIEARITELQREQGYTRFFFCPKDHLDAQAQAQAARGDTLVQVLFPSSGCVRCDGTTWTHVQFRMSADVILDTGSAVFRDKLVKVTPEMRARRKQDPANPMLPEDVEYILDLTPPEVDDELAALVGTLSVPDSVRSWWQSGLRLNIKRSLVCGHDDVCPNHRKVPEDCERLPGVATTTTQHFYQEQLPVLDLDDLVGPVISRQIPDYCPIRHRANIIFLLEAIICGNSAPVLDMLDSATRVYTLVKLAKDLDCVSVIRDPVYAWALAHPSGNFIELLPEVSLELFWDLKIEAVVRSTFSILVVEGAMELLGLPADPNPNVASTMNTQDTGPTTIFGRRRDRLPDDIANAIQHARDSLTEGTRTTLRQLKSDNIFDLLKQDELAGKSIHEWDHLSKIGEIIGCTVPGRTAVSPSVVILPARSKDQKLRLAELRATYNELARGLVAYFHTKMADSLSATDCDFSQTDKNRKCYVRRSQFTSTQDIYKRLTEEQRLLTAYPWHVLVTRAHVDSQGQFFSCPVGGDSTLQKLSMRFDQDLHKSERLFPELAPFNQHRFGGGKAFFRLHAFYTDYMVAIRSLRQRRTLHGLENYEFLRRSQHLALGLTENELKYLPIWAGGNDDGMGGVFESHFIPNSEHGPSGPGPAFHTEFSIATEASSIAPSTPTVSGTTSTTTGKEDATTTDGRSLAAAVSSSSRSTANIYSSKNASVWESPDFMHDSDEWDAFDFAASDSDSDDFPLD</sequence>
<feature type="compositionally biased region" description="Low complexity" evidence="1">
    <location>
        <begin position="708"/>
        <end position="726"/>
    </location>
</feature>
<dbReference type="EMBL" id="JAPCWZ010000004">
    <property type="protein sequence ID" value="KAK8867792.1"/>
    <property type="molecule type" value="Genomic_DNA"/>
</dbReference>
<organism evidence="2 3">
    <name type="scientific">Apiospora arundinis</name>
    <dbReference type="NCBI Taxonomy" id="335852"/>
    <lineage>
        <taxon>Eukaryota</taxon>
        <taxon>Fungi</taxon>
        <taxon>Dikarya</taxon>
        <taxon>Ascomycota</taxon>
        <taxon>Pezizomycotina</taxon>
        <taxon>Sordariomycetes</taxon>
        <taxon>Xylariomycetidae</taxon>
        <taxon>Amphisphaeriales</taxon>
        <taxon>Apiosporaceae</taxon>
        <taxon>Apiospora</taxon>
    </lineage>
</organism>
<reference evidence="2 3" key="1">
    <citation type="journal article" date="2024" name="IMA Fungus">
        <title>Apiospora arundinis, a panoply of carbohydrate-active enzymes and secondary metabolites.</title>
        <authorList>
            <person name="Sorensen T."/>
            <person name="Petersen C."/>
            <person name="Muurmann A.T."/>
            <person name="Christiansen J.V."/>
            <person name="Brundto M.L."/>
            <person name="Overgaard C.K."/>
            <person name="Boysen A.T."/>
            <person name="Wollenberg R.D."/>
            <person name="Larsen T.O."/>
            <person name="Sorensen J.L."/>
            <person name="Nielsen K.L."/>
            <person name="Sondergaard T.E."/>
        </authorList>
    </citation>
    <scope>NUCLEOTIDE SEQUENCE [LARGE SCALE GENOMIC DNA]</scope>
    <source>
        <strain evidence="2 3">AAU 773</strain>
    </source>
</reference>